<evidence type="ECO:0000313" key="1">
    <source>
        <dbReference type="Proteomes" id="UP000887565"/>
    </source>
</evidence>
<dbReference type="AlphaFoldDB" id="A0A915K7F7"/>
<sequence>MPSISNHSLSRWVICVKERIPVHQKQVLVVTVCAPQATFIFHYSSPPITQPSFSSQCVGVNCLLFSPTFILY</sequence>
<name>A0A915K7F7_ROMCU</name>
<proteinExistence type="predicted"/>
<dbReference type="Proteomes" id="UP000887565">
    <property type="component" value="Unplaced"/>
</dbReference>
<evidence type="ECO:0000313" key="2">
    <source>
        <dbReference type="WBParaSite" id="nRc.2.0.1.t34677-RA"/>
    </source>
</evidence>
<accession>A0A915K7F7</accession>
<dbReference type="WBParaSite" id="nRc.2.0.1.t34677-RA">
    <property type="protein sequence ID" value="nRc.2.0.1.t34677-RA"/>
    <property type="gene ID" value="nRc.2.0.1.g34677"/>
</dbReference>
<organism evidence="1 2">
    <name type="scientific">Romanomermis culicivorax</name>
    <name type="common">Nematode worm</name>
    <dbReference type="NCBI Taxonomy" id="13658"/>
    <lineage>
        <taxon>Eukaryota</taxon>
        <taxon>Metazoa</taxon>
        <taxon>Ecdysozoa</taxon>
        <taxon>Nematoda</taxon>
        <taxon>Enoplea</taxon>
        <taxon>Dorylaimia</taxon>
        <taxon>Mermithida</taxon>
        <taxon>Mermithoidea</taxon>
        <taxon>Mermithidae</taxon>
        <taxon>Romanomermis</taxon>
    </lineage>
</organism>
<keyword evidence="1" id="KW-1185">Reference proteome</keyword>
<protein>
    <submittedName>
        <fullName evidence="2">Ovule protein</fullName>
    </submittedName>
</protein>
<reference evidence="2" key="1">
    <citation type="submission" date="2022-11" db="UniProtKB">
        <authorList>
            <consortium name="WormBaseParasite"/>
        </authorList>
    </citation>
    <scope>IDENTIFICATION</scope>
</reference>